<dbReference type="PANTHER" id="PTHR30287:SF1">
    <property type="entry name" value="INNER MEMBRANE PROTEIN"/>
    <property type="match status" value="1"/>
</dbReference>
<dbReference type="InterPro" id="IPR003838">
    <property type="entry name" value="ABC3_permease_C"/>
</dbReference>
<evidence type="ECO:0000313" key="10">
    <source>
        <dbReference type="Proteomes" id="UP000292136"/>
    </source>
</evidence>
<evidence type="ECO:0000256" key="1">
    <source>
        <dbReference type="ARBA" id="ARBA00004651"/>
    </source>
</evidence>
<evidence type="ECO:0000259" key="8">
    <source>
        <dbReference type="Pfam" id="PF12704"/>
    </source>
</evidence>
<keyword evidence="3 6" id="KW-0812">Transmembrane</keyword>
<name>A0ABY0IQQ3_9RHOO</name>
<protein>
    <submittedName>
        <fullName evidence="9">ABC transport system permease protein</fullName>
    </submittedName>
</protein>
<feature type="transmembrane region" description="Helical" evidence="6">
    <location>
        <begin position="299"/>
        <end position="328"/>
    </location>
</feature>
<feature type="transmembrane region" description="Helical" evidence="6">
    <location>
        <begin position="388"/>
        <end position="408"/>
    </location>
</feature>
<evidence type="ECO:0000256" key="4">
    <source>
        <dbReference type="ARBA" id="ARBA00022989"/>
    </source>
</evidence>
<comment type="subcellular location">
    <subcellularLocation>
        <location evidence="1">Cell membrane</location>
        <topology evidence="1">Multi-pass membrane protein</topology>
    </subcellularLocation>
</comment>
<dbReference type="Pfam" id="PF02687">
    <property type="entry name" value="FtsX"/>
    <property type="match status" value="2"/>
</dbReference>
<comment type="caution">
    <text evidence="9">The sequence shown here is derived from an EMBL/GenBank/DDBJ whole genome shotgun (WGS) entry which is preliminary data.</text>
</comment>
<dbReference type="PANTHER" id="PTHR30287">
    <property type="entry name" value="MEMBRANE COMPONENT OF PREDICTED ABC SUPERFAMILY METABOLITE UPTAKE TRANSPORTER"/>
    <property type="match status" value="1"/>
</dbReference>
<evidence type="ECO:0000256" key="6">
    <source>
        <dbReference type="SAM" id="Phobius"/>
    </source>
</evidence>
<evidence type="ECO:0000256" key="5">
    <source>
        <dbReference type="ARBA" id="ARBA00023136"/>
    </source>
</evidence>
<keyword evidence="4 6" id="KW-1133">Transmembrane helix</keyword>
<dbReference type="EMBL" id="SHKM01000001">
    <property type="protein sequence ID" value="RZT89805.1"/>
    <property type="molecule type" value="Genomic_DNA"/>
</dbReference>
<feature type="domain" description="ABC3 transporter permease C-terminal" evidence="7">
    <location>
        <begin position="258"/>
        <end position="372"/>
    </location>
</feature>
<feature type="transmembrane region" description="Helical" evidence="6">
    <location>
        <begin position="465"/>
        <end position="485"/>
    </location>
</feature>
<feature type="transmembrane region" description="Helical" evidence="6">
    <location>
        <begin position="254"/>
        <end position="278"/>
    </location>
</feature>
<dbReference type="InterPro" id="IPR025857">
    <property type="entry name" value="MacB_PCD"/>
</dbReference>
<feature type="transmembrane region" description="Helical" evidence="6">
    <location>
        <begin position="793"/>
        <end position="817"/>
    </location>
</feature>
<evidence type="ECO:0000256" key="3">
    <source>
        <dbReference type="ARBA" id="ARBA00022692"/>
    </source>
</evidence>
<keyword evidence="2" id="KW-1003">Cell membrane</keyword>
<dbReference type="InterPro" id="IPR038766">
    <property type="entry name" value="Membrane_comp_ABC_pdt"/>
</dbReference>
<keyword evidence="5 6" id="KW-0472">Membrane</keyword>
<evidence type="ECO:0000259" key="7">
    <source>
        <dbReference type="Pfam" id="PF02687"/>
    </source>
</evidence>
<organism evidence="9 10">
    <name type="scientific">Azospira oryzae</name>
    <dbReference type="NCBI Taxonomy" id="146939"/>
    <lineage>
        <taxon>Bacteria</taxon>
        <taxon>Pseudomonadati</taxon>
        <taxon>Pseudomonadota</taxon>
        <taxon>Betaproteobacteria</taxon>
        <taxon>Rhodocyclales</taxon>
        <taxon>Rhodocyclaceae</taxon>
        <taxon>Azospira</taxon>
    </lineage>
</organism>
<feature type="domain" description="MacB-like periplasmic core" evidence="8">
    <location>
        <begin position="21"/>
        <end position="194"/>
    </location>
</feature>
<feature type="transmembrane region" description="Helical" evidence="6">
    <location>
        <begin position="414"/>
        <end position="437"/>
    </location>
</feature>
<gene>
    <name evidence="9" type="ORF">EV678_0599</name>
</gene>
<feature type="transmembrane region" description="Helical" evidence="6">
    <location>
        <begin position="348"/>
        <end position="368"/>
    </location>
</feature>
<feature type="domain" description="ABC3 transporter permease C-terminal" evidence="7">
    <location>
        <begin position="711"/>
        <end position="825"/>
    </location>
</feature>
<dbReference type="Proteomes" id="UP000292136">
    <property type="component" value="Unassembled WGS sequence"/>
</dbReference>
<feature type="transmembrane region" description="Helical" evidence="6">
    <location>
        <begin position="20"/>
        <end position="38"/>
    </location>
</feature>
<feature type="transmembrane region" description="Helical" evidence="6">
    <location>
        <begin position="752"/>
        <end position="773"/>
    </location>
</feature>
<evidence type="ECO:0000256" key="2">
    <source>
        <dbReference type="ARBA" id="ARBA00022475"/>
    </source>
</evidence>
<accession>A0ABY0IQQ3</accession>
<reference evidence="9 10" key="1">
    <citation type="submission" date="2019-02" db="EMBL/GenBank/DDBJ databases">
        <title>Genomic Encyclopedia of Type Strains, Phase IV (KMG-IV): sequencing the most valuable type-strain genomes for metagenomic binning, comparative biology and taxonomic classification.</title>
        <authorList>
            <person name="Goeker M."/>
        </authorList>
    </citation>
    <scope>NUCLEOTIDE SEQUENCE [LARGE SCALE GENOMIC DNA]</scope>
    <source>
        <strain evidence="9 10">DSM 21223</strain>
    </source>
</reference>
<feature type="transmembrane region" description="Helical" evidence="6">
    <location>
        <begin position="708"/>
        <end position="731"/>
    </location>
</feature>
<dbReference type="RefSeq" id="WP_130458465.1">
    <property type="nucleotide sequence ID" value="NZ_SHKM01000001.1"/>
</dbReference>
<proteinExistence type="predicted"/>
<dbReference type="Pfam" id="PF12704">
    <property type="entry name" value="MacB_PCD"/>
    <property type="match status" value="1"/>
</dbReference>
<sequence>MFSLAFRLLRRDFSAGELRLLALALVVAVASISSVGFFTDRVRQALERESRQLLGADLLLTSDHPLAPEFAAEAARRGLQMAQTQVFPSMVTGEEGAQLADIKAVSSDYPLRGKLRLAPGLGAPDSEIQGGPQAGTVWLDERLATQFGSGPEQSLNLGQARFTVAGVLTLEPDRGVNFFSVAPRLMMNLADLPATRLIQPGSRVAYRLLLAGPDRAVADYRRWAEPRLTRGERVEDASNARPEIRTAVDRAQQFLGLSALLAVVLAAAGVALAIRRYLQRHLDPCAVMRCLGAPQGQVLGLYLGQFLILGLAASAVGLAIGFGAHFVLHAWLANLLAAPLPAPSLWPALQGLVAGLVLLFGFALPPLLQLRQVPTLRVLRRELGEPDASILATYGIGLAALAGLLFWAAGEPKLGAYAAGGFTAALGLTALIARLALALLKPLRRVGPAVGFGWRYGLAGLERRSLSSVAQIVALSLGLMALLLLTVTRGDLMQAWRQASPPDAPNRFVINIQPEQRQEVGETLGRMGIRAELLPMVRGRLTGIDGRPVTPADYEDDRAKRLVEREFNLSWAADLPPGNTVTQGRWFAPGEQGKDGKGSASVEKGLAETLGVKVGDELTFTVAGEPVHLTVTSLRKLNWDSMRVNFFVLAPPGVLEPYPASYITSFHLPDDAANRVGELVKRFPNLTVVDVAAIVRQLQSVLDQVSRAVQFVFLFTLAAGVIVLYGALAASHDERRYELSVLRALGAGRQQLRGALLAEFAAVGALSGLIAAAGSQGVGWLLAAKVFNLEYQFAPWVFPAAIVGAALAVTLAGWLAASRLLRVPPMDALRAGG</sequence>
<keyword evidence="10" id="KW-1185">Reference proteome</keyword>
<evidence type="ECO:0000313" key="9">
    <source>
        <dbReference type="EMBL" id="RZT89805.1"/>
    </source>
</evidence>